<reference evidence="14" key="1">
    <citation type="journal article" date="2015" name="Genome Announc.">
        <title>Complete Genome Sequence of the Bacteriochlorophyll b-Producing Photosynthetic Bacterium Blastochloris viridis.</title>
        <authorList>
            <person name="Tsukatani Y."/>
            <person name="Hirose Y."/>
            <person name="Harada J."/>
            <person name="Misawa N."/>
            <person name="Mori K."/>
            <person name="Inoue K."/>
            <person name="Tamiaki H."/>
        </authorList>
    </citation>
    <scope>NUCLEOTIDE SEQUENCE [LARGE SCALE GENOMIC DNA]</scope>
    <source>
        <strain evidence="14">DSM 133</strain>
    </source>
</reference>
<evidence type="ECO:0000256" key="9">
    <source>
        <dbReference type="ARBA" id="ARBA00048925"/>
    </source>
</evidence>
<accession>A0A182D4U7</accession>
<dbReference type="PATRIC" id="fig|1079.6.peg.2474"/>
<dbReference type="AlphaFoldDB" id="A0A182D4U7"/>
<evidence type="ECO:0000256" key="12">
    <source>
        <dbReference type="PIRSR" id="PIRSR000706-2"/>
    </source>
</evidence>
<evidence type="ECO:0000256" key="3">
    <source>
        <dbReference type="ARBA" id="ARBA00017903"/>
    </source>
</evidence>
<keyword evidence="8 10" id="KW-0046">Antibiotic resistance</keyword>
<keyword evidence="12" id="KW-0479">Metal-binding</keyword>
<evidence type="ECO:0000256" key="5">
    <source>
        <dbReference type="ARBA" id="ARBA00022741"/>
    </source>
</evidence>
<dbReference type="SUPFAM" id="SSF56112">
    <property type="entry name" value="Protein kinase-like (PK-like)"/>
    <property type="match status" value="1"/>
</dbReference>
<evidence type="ECO:0000256" key="11">
    <source>
        <dbReference type="PIRSR" id="PIRSR000706-1"/>
    </source>
</evidence>
<dbReference type="RefSeq" id="WP_055037795.1">
    <property type="nucleotide sequence ID" value="NZ_AP014854.2"/>
</dbReference>
<dbReference type="InterPro" id="IPR024165">
    <property type="entry name" value="Kan/Strep_kinase"/>
</dbReference>
<dbReference type="NCBIfam" id="NF033068">
    <property type="entry name" value="APH_3p"/>
    <property type="match status" value="1"/>
</dbReference>
<feature type="active site" description="Proton acceptor" evidence="11">
    <location>
        <position position="185"/>
    </location>
</feature>
<dbReference type="KEGG" id="bvr:BVIR_2372"/>
<dbReference type="Gene3D" id="3.90.1200.10">
    <property type="match status" value="1"/>
</dbReference>
<dbReference type="OrthoDB" id="3806873at2"/>
<evidence type="ECO:0000256" key="1">
    <source>
        <dbReference type="ARBA" id="ARBA00006219"/>
    </source>
</evidence>
<feature type="domain" description="Aminoglycoside phosphotransferase" evidence="13">
    <location>
        <begin position="38"/>
        <end position="246"/>
    </location>
</feature>
<dbReference type="InterPro" id="IPR051678">
    <property type="entry name" value="AGP_Transferase"/>
</dbReference>
<dbReference type="PANTHER" id="PTHR21310">
    <property type="entry name" value="AMINOGLYCOSIDE PHOSPHOTRANSFERASE-RELATED-RELATED"/>
    <property type="match status" value="1"/>
</dbReference>
<dbReference type="GO" id="GO:0008910">
    <property type="term" value="F:kanamycin kinase activity"/>
    <property type="evidence" value="ECO:0007669"/>
    <property type="project" value="UniProtKB-EC"/>
</dbReference>
<dbReference type="PANTHER" id="PTHR21310:SF41">
    <property type="entry name" value="3'-PHOSPHOTRANSFERASE, PUTATIVE-RELATED"/>
    <property type="match status" value="1"/>
</dbReference>
<dbReference type="PIRSF" id="PIRSF000706">
    <property type="entry name" value="Kanamycin_kin"/>
    <property type="match status" value="1"/>
</dbReference>
<keyword evidence="7 10" id="KW-0067">ATP-binding</keyword>
<dbReference type="InterPro" id="IPR002575">
    <property type="entry name" value="Aminoglycoside_PTrfase"/>
</dbReference>
<evidence type="ECO:0000313" key="14">
    <source>
        <dbReference type="EMBL" id="BAR99931.1"/>
    </source>
</evidence>
<keyword evidence="5 10" id="KW-0547">Nucleotide-binding</keyword>
<dbReference type="EC" id="2.7.1.95" evidence="2"/>
<dbReference type="GO" id="GO:0046677">
    <property type="term" value="P:response to antibiotic"/>
    <property type="evidence" value="ECO:0007669"/>
    <property type="project" value="UniProtKB-KW"/>
</dbReference>
<comment type="catalytic activity">
    <reaction evidence="9">
        <text>kanamycin A + ATP = kanamycin 3'-phosphate + ADP + H(+)</text>
        <dbReference type="Rhea" id="RHEA:24256"/>
        <dbReference type="ChEBI" id="CHEBI:15378"/>
        <dbReference type="ChEBI" id="CHEBI:30616"/>
        <dbReference type="ChEBI" id="CHEBI:57909"/>
        <dbReference type="ChEBI" id="CHEBI:58214"/>
        <dbReference type="ChEBI" id="CHEBI:456216"/>
        <dbReference type="EC" id="2.7.1.95"/>
    </reaction>
</comment>
<evidence type="ECO:0000256" key="10">
    <source>
        <dbReference type="PIRNR" id="PIRNR000706"/>
    </source>
</evidence>
<evidence type="ECO:0000259" key="13">
    <source>
        <dbReference type="Pfam" id="PF01636"/>
    </source>
</evidence>
<evidence type="ECO:0000256" key="7">
    <source>
        <dbReference type="ARBA" id="ARBA00022840"/>
    </source>
</evidence>
<keyword evidence="6 10" id="KW-0418">Kinase</keyword>
<name>A0A182D4U7_BLAVI</name>
<feature type="binding site" evidence="12">
    <location>
        <position position="190"/>
    </location>
    <ligand>
        <name>Mg(2+)</name>
        <dbReference type="ChEBI" id="CHEBI:18420"/>
    </ligand>
</feature>
<comment type="similarity">
    <text evidence="1 10">Belongs to the aminoglycoside phosphotransferase family.</text>
</comment>
<proteinExistence type="inferred from homology"/>
<organism evidence="14">
    <name type="scientific">Blastochloris viridis</name>
    <name type="common">Rhodopseudomonas viridis</name>
    <dbReference type="NCBI Taxonomy" id="1079"/>
    <lineage>
        <taxon>Bacteria</taxon>
        <taxon>Pseudomonadati</taxon>
        <taxon>Pseudomonadota</taxon>
        <taxon>Alphaproteobacteria</taxon>
        <taxon>Hyphomicrobiales</taxon>
        <taxon>Blastochloridaceae</taxon>
        <taxon>Blastochloris</taxon>
    </lineage>
</organism>
<evidence type="ECO:0000256" key="8">
    <source>
        <dbReference type="ARBA" id="ARBA00023251"/>
    </source>
</evidence>
<sequence>MSFELPKAVAQFVGDARLVADDIGESPGHVHSFTRGNDRFFLKTSSAIYAPTTYSVLREARVLGWLSGRLPVPEIVLVAASEDAEFMITRGVPGEPLAARIAAGRPVTELFRDALRLLQAVPVEGCPFDSRIAARLREAEYLIAHGLCADDCDFDQWPGFAEPRDLLAHLDANRPDEDLVFTHGDLCDNNVFVDDRDNLYFIDLGRGGLADRWSDIAFILRNLRDDVSEDAADNFLKAIGTADNREKRTFFEQLDELF</sequence>
<dbReference type="GO" id="GO:0005524">
    <property type="term" value="F:ATP binding"/>
    <property type="evidence" value="ECO:0007669"/>
    <property type="project" value="UniProtKB-KW"/>
</dbReference>
<dbReference type="CDD" id="cd05150">
    <property type="entry name" value="APH"/>
    <property type="match status" value="1"/>
</dbReference>
<dbReference type="EMBL" id="AP014854">
    <property type="protein sequence ID" value="BAR99931.1"/>
    <property type="molecule type" value="Genomic_DNA"/>
</dbReference>
<dbReference type="InterPro" id="IPR011009">
    <property type="entry name" value="Kinase-like_dom_sf"/>
</dbReference>
<dbReference type="Pfam" id="PF01636">
    <property type="entry name" value="APH"/>
    <property type="match status" value="1"/>
</dbReference>
<keyword evidence="4 10" id="KW-0808">Transferase</keyword>
<dbReference type="Gene3D" id="3.30.200.20">
    <property type="entry name" value="Phosphorylase Kinase, domain 1"/>
    <property type="match status" value="1"/>
</dbReference>
<evidence type="ECO:0000256" key="6">
    <source>
        <dbReference type="ARBA" id="ARBA00022777"/>
    </source>
</evidence>
<evidence type="ECO:0000256" key="4">
    <source>
        <dbReference type="ARBA" id="ARBA00022679"/>
    </source>
</evidence>
<gene>
    <name evidence="14" type="ORF">BV133_2338</name>
</gene>
<feature type="binding site" evidence="12">
    <location>
        <position position="203"/>
    </location>
    <ligand>
        <name>Mg(2+)</name>
        <dbReference type="ChEBI" id="CHEBI:18420"/>
    </ligand>
</feature>
<keyword evidence="12" id="KW-0460">Magnesium</keyword>
<evidence type="ECO:0000256" key="2">
    <source>
        <dbReference type="ARBA" id="ARBA00012193"/>
    </source>
</evidence>
<protein>
    <recommendedName>
        <fullName evidence="3">Aminoglycoside 3'-phosphotransferase</fullName>
        <ecNumber evidence="2">2.7.1.95</ecNumber>
    </recommendedName>
</protein>
<dbReference type="GO" id="GO:0046872">
    <property type="term" value="F:metal ion binding"/>
    <property type="evidence" value="ECO:0007669"/>
    <property type="project" value="UniProtKB-KW"/>
</dbReference>